<dbReference type="EMBL" id="NWSH01000290">
    <property type="protein sequence ID" value="PCG77718.1"/>
    <property type="molecule type" value="Genomic_DNA"/>
</dbReference>
<keyword evidence="2" id="KW-1133">Transmembrane helix</keyword>
<accession>A0A2A4K1B4</accession>
<reference evidence="3" key="1">
    <citation type="submission" date="2017-09" db="EMBL/GenBank/DDBJ databases">
        <title>Contemporary evolution of a Lepidopteran species, Heliothis virescens, in response to modern agricultural practices.</title>
        <authorList>
            <person name="Fritz M.L."/>
            <person name="Deyonke A.M."/>
            <person name="Papanicolaou A."/>
            <person name="Micinski S."/>
            <person name="Westbrook J."/>
            <person name="Gould F."/>
        </authorList>
    </citation>
    <scope>NUCLEOTIDE SEQUENCE [LARGE SCALE GENOMIC DNA]</scope>
    <source>
        <strain evidence="3">HvINT-</strain>
        <tissue evidence="3">Whole body</tissue>
    </source>
</reference>
<dbReference type="AlphaFoldDB" id="A0A2A4K1B4"/>
<sequence length="111" mass="12730">MSIEEHIPHLKLNSLHLKSLHEIEDKILMQNPVELHHAKLPQSFYHTTIPLYVVLFGATALIATIALRRYNVCAKLRKPQPEPENHHYEDAESSTEAKEQTPATFSLKVLK</sequence>
<evidence type="ECO:0000313" key="3">
    <source>
        <dbReference type="EMBL" id="PCG77718.1"/>
    </source>
</evidence>
<keyword evidence="2" id="KW-0472">Membrane</keyword>
<name>A0A2A4K1B4_HELVI</name>
<protein>
    <submittedName>
        <fullName evidence="3">Uncharacterized protein</fullName>
    </submittedName>
</protein>
<evidence type="ECO:0000256" key="1">
    <source>
        <dbReference type="SAM" id="MobiDB-lite"/>
    </source>
</evidence>
<feature type="transmembrane region" description="Helical" evidence="2">
    <location>
        <begin position="49"/>
        <end position="67"/>
    </location>
</feature>
<feature type="compositionally biased region" description="Basic and acidic residues" evidence="1">
    <location>
        <begin position="79"/>
        <end position="99"/>
    </location>
</feature>
<comment type="caution">
    <text evidence="3">The sequence shown here is derived from an EMBL/GenBank/DDBJ whole genome shotgun (WGS) entry which is preliminary data.</text>
</comment>
<feature type="region of interest" description="Disordered" evidence="1">
    <location>
        <begin position="78"/>
        <end position="111"/>
    </location>
</feature>
<evidence type="ECO:0000256" key="2">
    <source>
        <dbReference type="SAM" id="Phobius"/>
    </source>
</evidence>
<keyword evidence="2" id="KW-0812">Transmembrane</keyword>
<gene>
    <name evidence="3" type="ORF">B5V51_6504</name>
</gene>
<proteinExistence type="predicted"/>
<organism evidence="3">
    <name type="scientific">Heliothis virescens</name>
    <name type="common">Tobacco budworm moth</name>
    <dbReference type="NCBI Taxonomy" id="7102"/>
    <lineage>
        <taxon>Eukaryota</taxon>
        <taxon>Metazoa</taxon>
        <taxon>Ecdysozoa</taxon>
        <taxon>Arthropoda</taxon>
        <taxon>Hexapoda</taxon>
        <taxon>Insecta</taxon>
        <taxon>Pterygota</taxon>
        <taxon>Neoptera</taxon>
        <taxon>Endopterygota</taxon>
        <taxon>Lepidoptera</taxon>
        <taxon>Glossata</taxon>
        <taxon>Ditrysia</taxon>
        <taxon>Noctuoidea</taxon>
        <taxon>Noctuidae</taxon>
        <taxon>Heliothinae</taxon>
        <taxon>Heliothis</taxon>
    </lineage>
</organism>